<feature type="compositionally biased region" description="Acidic residues" evidence="1">
    <location>
        <begin position="70"/>
        <end position="83"/>
    </location>
</feature>
<gene>
    <name evidence="2" type="ORF">MJO55_25280</name>
</gene>
<dbReference type="Proteomes" id="UP001055159">
    <property type="component" value="Chromosome"/>
</dbReference>
<feature type="region of interest" description="Disordered" evidence="1">
    <location>
        <begin position="38"/>
        <end position="215"/>
    </location>
</feature>
<feature type="compositionally biased region" description="Acidic residues" evidence="1">
    <location>
        <begin position="113"/>
        <end position="122"/>
    </location>
</feature>
<dbReference type="SUPFAM" id="SSF82171">
    <property type="entry name" value="DPP6 N-terminal domain-like"/>
    <property type="match status" value="1"/>
</dbReference>
<protein>
    <submittedName>
        <fullName evidence="2">Uncharacterized protein</fullName>
    </submittedName>
</protein>
<dbReference type="SUPFAM" id="SSF49313">
    <property type="entry name" value="Cadherin-like"/>
    <property type="match status" value="1"/>
</dbReference>
<evidence type="ECO:0000313" key="2">
    <source>
        <dbReference type="EMBL" id="ULP36463.1"/>
    </source>
</evidence>
<proteinExistence type="predicted"/>
<dbReference type="RefSeq" id="WP_052428990.1">
    <property type="nucleotide sequence ID" value="NZ_CP092427.2"/>
</dbReference>
<feature type="compositionally biased region" description="Low complexity" evidence="1">
    <location>
        <begin position="38"/>
        <end position="59"/>
    </location>
</feature>
<dbReference type="EMBL" id="CP092427">
    <property type="protein sequence ID" value="ULP36463.1"/>
    <property type="molecule type" value="Genomic_DNA"/>
</dbReference>
<dbReference type="InterPro" id="IPR015919">
    <property type="entry name" value="Cadherin-like_sf"/>
</dbReference>
<dbReference type="Gene3D" id="2.60.40.10">
    <property type="entry name" value="Immunoglobulins"/>
    <property type="match status" value="1"/>
</dbReference>
<evidence type="ECO:0000313" key="3">
    <source>
        <dbReference type="Proteomes" id="UP001055159"/>
    </source>
</evidence>
<accession>A0ABY3UA24</accession>
<name>A0ABY3UA24_9MYCO</name>
<dbReference type="InterPro" id="IPR013783">
    <property type="entry name" value="Ig-like_fold"/>
</dbReference>
<evidence type="ECO:0000256" key="1">
    <source>
        <dbReference type="SAM" id="MobiDB-lite"/>
    </source>
</evidence>
<keyword evidence="3" id="KW-1185">Reference proteome</keyword>
<organism evidence="2 3">
    <name type="scientific">Mycolicibacterium rufum</name>
    <dbReference type="NCBI Taxonomy" id="318424"/>
    <lineage>
        <taxon>Bacteria</taxon>
        <taxon>Bacillati</taxon>
        <taxon>Actinomycetota</taxon>
        <taxon>Actinomycetes</taxon>
        <taxon>Mycobacteriales</taxon>
        <taxon>Mycobacteriaceae</taxon>
        <taxon>Mycolicibacterium</taxon>
    </lineage>
</organism>
<reference evidence="2" key="1">
    <citation type="submission" date="2022-08" db="EMBL/GenBank/DDBJ databases">
        <title>Whole genome sequencing of non-tuberculosis mycobacteria type-strains.</title>
        <authorList>
            <person name="Igarashi Y."/>
            <person name="Osugi A."/>
            <person name="Mitarai S."/>
        </authorList>
    </citation>
    <scope>NUCLEOTIDE SEQUENCE</scope>
    <source>
        <strain evidence="2">JCM 16372</strain>
    </source>
</reference>
<feature type="compositionally biased region" description="Low complexity" evidence="1">
    <location>
        <begin position="164"/>
        <end position="215"/>
    </location>
</feature>
<sequence>MSTQESQLNAYGRYVGRVGALAAALGIGVFAVTTPGVAAADSTTSTSSSTSESRDASTTGDATSKSSESDQSEADDTGSEADGADAASTEDAASPDTAQDDTDDAAEPGSDVTEPDVNEPDITEPVVPESDSPEVDASPSTPPRTPERAGTGWRLFRAVERDTPSAPSIPSTPSSPTPAADDHVATAAEQSAPAAAPSAARTTATATADNDTAEAPSVTATVVSATAVAPTLGVIGFLNNVVTKLLDPFLAAPPNTPGPVTPIVWTVLGWVRRNLFNQAPVITYNPATTSQTGQTVSGSLGATDAEGDPLTYTVTRGPEHGTLTIDQATGHFTYTPDDIDYAAAQTDSFTISVADGKINLLTLFRPHRASKTIDLTVQNPEVTRTILNLPADVTSPQNPRFAADGDSILFHAAPAAGGRRELYQVDIDGTHLRCLTCGISPEVTADLGKMVPFEDGTGRILVEAGSNKWRVCCTNR</sequence>